<dbReference type="EMBL" id="JPIT01000007">
    <property type="protein sequence ID" value="KIO47276.1"/>
    <property type="molecule type" value="Genomic_DNA"/>
</dbReference>
<dbReference type="InterPro" id="IPR036938">
    <property type="entry name" value="PAP2/HPO_sf"/>
</dbReference>
<protein>
    <submittedName>
        <fullName evidence="2">Phosphoesterase</fullName>
    </submittedName>
</protein>
<sequence>MRYLFISITLLGLFFIHPLQAQRKAIRTTGDALLFVAPVTAFTMTLFKKDYEGTKQLVLSGATAVGLTYILKYSISKERPDKSDDHSFPSAHSSISFTGASFLQRRYGWKFGIPAYLLSTYVAWSRVYGKKHDWWDVLAGTAIGVGSTYIFTKPFGRTAISITPAVLDNYPGIHASIVF</sequence>
<keyword evidence="5" id="KW-1185">Reference proteome</keyword>
<dbReference type="Proteomes" id="UP000031980">
    <property type="component" value="Unassembled WGS sequence"/>
</dbReference>
<feature type="domain" description="Phosphatidic acid phosphatase type 2/haloperoxidase" evidence="1">
    <location>
        <begin position="55"/>
        <end position="152"/>
    </location>
</feature>
<evidence type="ECO:0000313" key="4">
    <source>
        <dbReference type="Proteomes" id="UP000031937"/>
    </source>
</evidence>
<dbReference type="SUPFAM" id="SSF48317">
    <property type="entry name" value="Acid phosphatase/Vanadium-dependent haloperoxidase"/>
    <property type="match status" value="1"/>
</dbReference>
<dbReference type="CDD" id="cd03394">
    <property type="entry name" value="PAP2_like_5"/>
    <property type="match status" value="1"/>
</dbReference>
<comment type="caution">
    <text evidence="2">The sequence shown here is derived from an EMBL/GenBank/DDBJ whole genome shotgun (WGS) entry which is preliminary data.</text>
</comment>
<dbReference type="OrthoDB" id="9773582at2"/>
<dbReference type="Pfam" id="PF01569">
    <property type="entry name" value="PAP2"/>
    <property type="match status" value="1"/>
</dbReference>
<reference evidence="3 4" key="2">
    <citation type="submission" date="2014-07" db="EMBL/GenBank/DDBJ databases">
        <title>Porphyromonadaceae bacterium OUH 334697 = ATCC BAA-2682 = DSM 28341 draft genome.</title>
        <authorList>
            <person name="Sydenham T.V."/>
            <person name="Hasman H."/>
            <person name="Justesen U.S."/>
        </authorList>
    </citation>
    <scope>NUCLEOTIDE SEQUENCE [LARGE SCALE GENOMIC DNA]</scope>
    <source>
        <strain evidence="3 4">OUH 334697</strain>
    </source>
</reference>
<evidence type="ECO:0000313" key="3">
    <source>
        <dbReference type="EMBL" id="KIO47276.1"/>
    </source>
</evidence>
<dbReference type="AlphaFoldDB" id="A0A0C3RFK8"/>
<dbReference type="RefSeq" id="WP_041502218.1">
    <property type="nucleotide sequence ID" value="NZ_JPIT01000007.1"/>
</dbReference>
<organism evidence="2 5">
    <name type="scientific">Sanguibacteroides justesenii</name>
    <dbReference type="NCBI Taxonomy" id="1547597"/>
    <lineage>
        <taxon>Bacteria</taxon>
        <taxon>Pseudomonadati</taxon>
        <taxon>Bacteroidota</taxon>
        <taxon>Bacteroidia</taxon>
        <taxon>Bacteroidales</taxon>
        <taxon>Porphyromonadaceae</taxon>
        <taxon>Sanguibacteroides</taxon>
    </lineage>
</organism>
<evidence type="ECO:0000259" key="1">
    <source>
        <dbReference type="SMART" id="SM00014"/>
    </source>
</evidence>
<dbReference type="Proteomes" id="UP000031937">
    <property type="component" value="Unassembled WGS sequence"/>
</dbReference>
<proteinExistence type="predicted"/>
<dbReference type="EMBL" id="JPIU01000040">
    <property type="protein sequence ID" value="KIO44064.1"/>
    <property type="molecule type" value="Genomic_DNA"/>
</dbReference>
<accession>A0A0C3RFK8</accession>
<evidence type="ECO:0000313" key="5">
    <source>
        <dbReference type="Proteomes" id="UP000031980"/>
    </source>
</evidence>
<dbReference type="InterPro" id="IPR000326">
    <property type="entry name" value="PAP2/HPO"/>
</dbReference>
<gene>
    <name evidence="2" type="ORF">BA92_11840</name>
    <name evidence="3" type="ORF">IE90_01410</name>
</gene>
<dbReference type="SMART" id="SM00014">
    <property type="entry name" value="acidPPc"/>
    <property type="match status" value="1"/>
</dbReference>
<dbReference type="Gene3D" id="1.20.144.10">
    <property type="entry name" value="Phosphatidic acid phosphatase type 2/haloperoxidase"/>
    <property type="match status" value="1"/>
</dbReference>
<reference evidence="2 5" key="1">
    <citation type="submission" date="2014-07" db="EMBL/GenBank/DDBJ databases">
        <title>Porphyromonadaceae bacterium OUH 308042 = ATCC BAA-2681 = DSM 28342 draft genome.</title>
        <authorList>
            <person name="Sydenham T.V."/>
            <person name="Hasman H."/>
            <person name="Justensen U.S."/>
        </authorList>
    </citation>
    <scope>NUCLEOTIDE SEQUENCE [LARGE SCALE GENOMIC DNA]</scope>
    <source>
        <strain evidence="2 5">OUH 308042</strain>
    </source>
</reference>
<name>A0A0C3RFK8_9PORP</name>
<evidence type="ECO:0000313" key="2">
    <source>
        <dbReference type="EMBL" id="KIO44064.1"/>
    </source>
</evidence>